<name>A0AAD9QGI3_ACRCE</name>
<evidence type="ECO:0000313" key="1">
    <source>
        <dbReference type="EMBL" id="KAK2560724.1"/>
    </source>
</evidence>
<dbReference type="EMBL" id="JARQWQ010000035">
    <property type="protein sequence ID" value="KAK2560724.1"/>
    <property type="molecule type" value="Genomic_DNA"/>
</dbReference>
<protein>
    <submittedName>
        <fullName evidence="1">Uncharacterized protein</fullName>
    </submittedName>
</protein>
<sequence>MKRKRWVFNITEDDLTPLLSSNTCIELGLVTINDCDSTIIAANSYGLDSSPGVAITTGITDLLDKYKEGLADLPGKYHIVTDDAEPPYGTPTLYQ</sequence>
<comment type="caution">
    <text evidence="1">The sequence shown here is derived from an EMBL/GenBank/DDBJ whole genome shotgun (WGS) entry which is preliminary data.</text>
</comment>
<reference evidence="1" key="2">
    <citation type="journal article" date="2023" name="Science">
        <title>Genomic signatures of disease resistance in endangered staghorn corals.</title>
        <authorList>
            <person name="Vollmer S.V."/>
            <person name="Selwyn J.D."/>
            <person name="Despard B.A."/>
            <person name="Roesel C.L."/>
        </authorList>
    </citation>
    <scope>NUCLEOTIDE SEQUENCE</scope>
    <source>
        <strain evidence="1">K2</strain>
    </source>
</reference>
<dbReference type="AlphaFoldDB" id="A0AAD9QGI3"/>
<reference evidence="1" key="1">
    <citation type="journal article" date="2023" name="G3 (Bethesda)">
        <title>Whole genome assembly and annotation of the endangered Caribbean coral Acropora cervicornis.</title>
        <authorList>
            <person name="Selwyn J.D."/>
            <person name="Vollmer S.V."/>
        </authorList>
    </citation>
    <scope>NUCLEOTIDE SEQUENCE</scope>
    <source>
        <strain evidence="1">K2</strain>
    </source>
</reference>
<evidence type="ECO:0000313" key="2">
    <source>
        <dbReference type="Proteomes" id="UP001249851"/>
    </source>
</evidence>
<keyword evidence="2" id="KW-1185">Reference proteome</keyword>
<gene>
    <name evidence="1" type="ORF">P5673_016498</name>
</gene>
<accession>A0AAD9QGI3</accession>
<proteinExistence type="predicted"/>
<dbReference type="Proteomes" id="UP001249851">
    <property type="component" value="Unassembled WGS sequence"/>
</dbReference>
<organism evidence="1 2">
    <name type="scientific">Acropora cervicornis</name>
    <name type="common">Staghorn coral</name>
    <dbReference type="NCBI Taxonomy" id="6130"/>
    <lineage>
        <taxon>Eukaryota</taxon>
        <taxon>Metazoa</taxon>
        <taxon>Cnidaria</taxon>
        <taxon>Anthozoa</taxon>
        <taxon>Hexacorallia</taxon>
        <taxon>Scleractinia</taxon>
        <taxon>Astrocoeniina</taxon>
        <taxon>Acroporidae</taxon>
        <taxon>Acropora</taxon>
    </lineage>
</organism>